<comment type="caution">
    <text evidence="10">The sequence shown here is derived from an EMBL/GenBank/DDBJ whole genome shotgun (WGS) entry which is preliminary data.</text>
</comment>
<keyword evidence="11" id="KW-1185">Reference proteome</keyword>
<evidence type="ECO:0000256" key="7">
    <source>
        <dbReference type="ARBA" id="ARBA00023303"/>
    </source>
</evidence>
<reference evidence="10 11" key="1">
    <citation type="submission" date="2022-05" db="EMBL/GenBank/DDBJ databases">
        <authorList>
            <consortium name="Genoscope - CEA"/>
            <person name="William W."/>
        </authorList>
    </citation>
    <scope>NUCLEOTIDE SEQUENCE [LARGE SCALE GENOMIC DNA]</scope>
</reference>
<organism evidence="10 11">
    <name type="scientific">Porites evermanni</name>
    <dbReference type="NCBI Taxonomy" id="104178"/>
    <lineage>
        <taxon>Eukaryota</taxon>
        <taxon>Metazoa</taxon>
        <taxon>Cnidaria</taxon>
        <taxon>Anthozoa</taxon>
        <taxon>Hexacorallia</taxon>
        <taxon>Scleractinia</taxon>
        <taxon>Fungiina</taxon>
        <taxon>Poritidae</taxon>
        <taxon>Porites</taxon>
    </lineage>
</organism>
<sequence>FQTNLSLRRLARRKGNEEQKERFTKLANSVDEFTSCLLDPLETRTGDRHAFGESLDLLLDNAIDGEQKKFLTHPVMQDLMRKKWFGPFEEMKRSSSLEVGQWTWLFLNIWCLFDIVLFPFLFALFYIKHRISKVTRRSKEIDLAFVINATSDVADEAFKLMKRTIIYLMCKFKHHQVKYHILVHGEDSSSREICFTNEPCDFTSLFDKVDQLTRNAEVNIPALHENLNKVGEAFTVSKGKRPNSEKALVLLTDHKICPRYLKEHVKEEVKKVKEMGVNILPVGMGPHIDIRELEGINRDGHKIMHFVEYANPKTVGKSIFNALQGKDLVESYREYFTTPYFVYIRDTLSYLTLLGLHIALCLDTSSIPFSGLEWAILVFFLGRILMESRQFLDVKIQRKSQSVTRTSWGSKYQICGETEEEKRMSSTKAATLLKGCNKYLRDRWNILDCITLLNYLVTFVLRVVTWTLSESVTDNRALVVSGYLYGLNTMFLTLRAFGHVMETGEGIGTIQIAFFQIMADLVTVFWQFIAIILAFSIAITKVYMAERSFISDNNGTKSWWSMMKHLTWSLLGIVELDPLDSVDIASVTLVHFLFGAFLIVGVIVLVNMMIALLSNTYQRVEDNSLKEWSFKKAITIQTYSTYHPIPVPLNLLSHFYLWIKWLCHKCGCRKRNPRNNTRDDIYTDIYHKQMLLDDVVETLIPAYFSSYGYSFPLTDERKMDHVFHETVRNRQMANQIAYRTFAAKGVDDGAFPAGPKAWQSQGIRIQGCLLTYEGSQFCSTCRDNPFLFHGARYKFPFSPDSPHFEVLVQETGDRRLLGVGVVGNDYGNHAMPGWLKGTVGYHIDEGKIFDAENPTRGKEYEDAMADRGDLIGCTVRFDLAKDGKVPVVFSLNGRQITWNEISMDYTHNEKFLYPYIGMGNQGLRVLAKVSILS</sequence>
<dbReference type="Gene3D" id="2.60.120.920">
    <property type="match status" value="1"/>
</dbReference>
<feature type="transmembrane region" description="Helical" evidence="8">
    <location>
        <begin position="477"/>
        <end position="497"/>
    </location>
</feature>
<dbReference type="SMART" id="SM00327">
    <property type="entry name" value="VWA"/>
    <property type="match status" value="1"/>
</dbReference>
<dbReference type="InterPro" id="IPR002153">
    <property type="entry name" value="TRPC_channel"/>
</dbReference>
<dbReference type="InterPro" id="IPR002035">
    <property type="entry name" value="VWF_A"/>
</dbReference>
<name>A0ABN8QW80_9CNID</name>
<evidence type="ECO:0000256" key="6">
    <source>
        <dbReference type="ARBA" id="ARBA00023136"/>
    </source>
</evidence>
<feature type="non-terminal residue" evidence="10">
    <location>
        <position position="1"/>
    </location>
</feature>
<protein>
    <recommendedName>
        <fullName evidence="9">VWFA domain-containing protein</fullName>
    </recommendedName>
</protein>
<dbReference type="Pfam" id="PF00092">
    <property type="entry name" value="VWA"/>
    <property type="match status" value="1"/>
</dbReference>
<keyword evidence="3 8" id="KW-0812">Transmembrane</keyword>
<feature type="transmembrane region" description="Helical" evidence="8">
    <location>
        <begin position="444"/>
        <end position="465"/>
    </location>
</feature>
<proteinExistence type="predicted"/>
<dbReference type="PRINTS" id="PR01097">
    <property type="entry name" value="TRNSRECEPTRP"/>
</dbReference>
<dbReference type="InterPro" id="IPR005821">
    <property type="entry name" value="Ion_trans_dom"/>
</dbReference>
<evidence type="ECO:0000256" key="3">
    <source>
        <dbReference type="ARBA" id="ARBA00022692"/>
    </source>
</evidence>
<dbReference type="InterPro" id="IPR036465">
    <property type="entry name" value="vWFA_dom_sf"/>
</dbReference>
<dbReference type="PANTHER" id="PTHR10117:SF54">
    <property type="entry name" value="TRANSIENT RECEPTOR POTENTIAL-GAMMA PROTEIN"/>
    <property type="match status" value="1"/>
</dbReference>
<evidence type="ECO:0000256" key="2">
    <source>
        <dbReference type="ARBA" id="ARBA00022448"/>
    </source>
</evidence>
<dbReference type="PROSITE" id="PS50234">
    <property type="entry name" value="VWFA"/>
    <property type="match status" value="1"/>
</dbReference>
<evidence type="ECO:0000313" key="11">
    <source>
        <dbReference type="Proteomes" id="UP001159427"/>
    </source>
</evidence>
<feature type="transmembrane region" description="Helical" evidence="8">
    <location>
        <begin position="589"/>
        <end position="613"/>
    </location>
</feature>
<keyword evidence="6 8" id="KW-0472">Membrane</keyword>
<evidence type="ECO:0000259" key="9">
    <source>
        <dbReference type="PROSITE" id="PS50234"/>
    </source>
</evidence>
<gene>
    <name evidence="10" type="ORF">PEVE_00007800</name>
</gene>
<dbReference type="Pfam" id="PF00622">
    <property type="entry name" value="SPRY"/>
    <property type="match status" value="1"/>
</dbReference>
<evidence type="ECO:0000256" key="1">
    <source>
        <dbReference type="ARBA" id="ARBA00004141"/>
    </source>
</evidence>
<dbReference type="Pfam" id="PF00520">
    <property type="entry name" value="Ion_trans"/>
    <property type="match status" value="1"/>
</dbReference>
<keyword evidence="7" id="KW-0407">Ion channel</keyword>
<dbReference type="InterPro" id="IPR003877">
    <property type="entry name" value="SPRY_dom"/>
</dbReference>
<accession>A0ABN8QW80</accession>
<evidence type="ECO:0000256" key="5">
    <source>
        <dbReference type="ARBA" id="ARBA00023065"/>
    </source>
</evidence>
<dbReference type="Gene3D" id="3.40.50.410">
    <property type="entry name" value="von Willebrand factor, type A domain"/>
    <property type="match status" value="1"/>
</dbReference>
<evidence type="ECO:0000256" key="4">
    <source>
        <dbReference type="ARBA" id="ARBA00022989"/>
    </source>
</evidence>
<keyword evidence="5" id="KW-0406">Ion transport</keyword>
<evidence type="ECO:0000313" key="10">
    <source>
        <dbReference type="EMBL" id="CAH3171279.1"/>
    </source>
</evidence>
<dbReference type="InterPro" id="IPR043136">
    <property type="entry name" value="B30.2/SPRY_sf"/>
</dbReference>
<comment type="subcellular location">
    <subcellularLocation>
        <location evidence="1">Membrane</location>
        <topology evidence="1">Multi-pass membrane protein</topology>
    </subcellularLocation>
</comment>
<evidence type="ECO:0000256" key="8">
    <source>
        <dbReference type="SAM" id="Phobius"/>
    </source>
</evidence>
<feature type="domain" description="VWFA" evidence="9">
    <location>
        <begin position="142"/>
        <end position="323"/>
    </location>
</feature>
<dbReference type="Proteomes" id="UP001159427">
    <property type="component" value="Unassembled WGS sequence"/>
</dbReference>
<feature type="transmembrane region" description="Helical" evidence="8">
    <location>
        <begin position="517"/>
        <end position="539"/>
    </location>
</feature>
<feature type="transmembrane region" description="Helical" evidence="8">
    <location>
        <begin position="102"/>
        <end position="127"/>
    </location>
</feature>
<keyword evidence="2" id="KW-0813">Transport</keyword>
<keyword evidence="4 8" id="KW-1133">Transmembrane helix</keyword>
<dbReference type="PANTHER" id="PTHR10117">
    <property type="entry name" value="TRANSIENT RECEPTOR POTENTIAL CHANNEL"/>
    <property type="match status" value="1"/>
</dbReference>
<dbReference type="SUPFAM" id="SSF53300">
    <property type="entry name" value="vWA-like"/>
    <property type="match status" value="1"/>
</dbReference>
<dbReference type="EMBL" id="CALNXI010001521">
    <property type="protein sequence ID" value="CAH3171279.1"/>
    <property type="molecule type" value="Genomic_DNA"/>
</dbReference>